<dbReference type="EMBL" id="JXXN02000853">
    <property type="protein sequence ID" value="THD26131.1"/>
    <property type="molecule type" value="Genomic_DNA"/>
</dbReference>
<dbReference type="Gene3D" id="2.30.29.30">
    <property type="entry name" value="Pleckstrin-homology domain (PH domain)/Phosphotyrosine-binding domain (PTB)"/>
    <property type="match status" value="1"/>
</dbReference>
<dbReference type="Proteomes" id="UP000230066">
    <property type="component" value="Unassembled WGS sequence"/>
</dbReference>
<proteinExistence type="predicted"/>
<evidence type="ECO:0000313" key="3">
    <source>
        <dbReference type="Proteomes" id="UP000230066"/>
    </source>
</evidence>
<reference evidence="2" key="1">
    <citation type="submission" date="2019-03" db="EMBL/GenBank/DDBJ databases">
        <title>Improved annotation for the trematode Fasciola hepatica.</title>
        <authorList>
            <person name="Choi Y.-J."/>
            <person name="Martin J."/>
            <person name="Mitreva M."/>
        </authorList>
    </citation>
    <scope>NUCLEOTIDE SEQUENCE [LARGE SCALE GENOMIC DNA]</scope>
</reference>
<feature type="compositionally biased region" description="Low complexity" evidence="1">
    <location>
        <begin position="555"/>
        <end position="566"/>
    </location>
</feature>
<feature type="compositionally biased region" description="Polar residues" evidence="1">
    <location>
        <begin position="378"/>
        <end position="410"/>
    </location>
</feature>
<feature type="compositionally biased region" description="Polar residues" evidence="1">
    <location>
        <begin position="502"/>
        <end position="527"/>
    </location>
</feature>
<dbReference type="InterPro" id="IPR011993">
    <property type="entry name" value="PH-like_dom_sf"/>
</dbReference>
<organism evidence="2 3">
    <name type="scientific">Fasciola hepatica</name>
    <name type="common">Liver fluke</name>
    <dbReference type="NCBI Taxonomy" id="6192"/>
    <lineage>
        <taxon>Eukaryota</taxon>
        <taxon>Metazoa</taxon>
        <taxon>Spiralia</taxon>
        <taxon>Lophotrochozoa</taxon>
        <taxon>Platyhelminthes</taxon>
        <taxon>Trematoda</taxon>
        <taxon>Digenea</taxon>
        <taxon>Plagiorchiida</taxon>
        <taxon>Echinostomata</taxon>
        <taxon>Echinostomatoidea</taxon>
        <taxon>Fasciolidae</taxon>
        <taxon>Fasciola</taxon>
    </lineage>
</organism>
<accession>A0A4E0RHL0</accession>
<keyword evidence="3" id="KW-1185">Reference proteome</keyword>
<feature type="region of interest" description="Disordered" evidence="1">
    <location>
        <begin position="543"/>
        <end position="577"/>
    </location>
</feature>
<gene>
    <name evidence="2" type="ORF">D915_003023</name>
</gene>
<name>A0A4E0RHL0_FASHE</name>
<comment type="caution">
    <text evidence="2">The sequence shown here is derived from an EMBL/GenBank/DDBJ whole genome shotgun (WGS) entry which is preliminary data.</text>
</comment>
<sequence length="829" mass="92786">MRITIFEGSVVNYKPGRYQHAEVTCLTDFTAPRLVLYTYKSTRWPFIVQRMKTAHLQSTDHASVVPCRQRVIRMEAQMHGLDDLFHVAQVPASDDDRWAKRARLQLGRWLGWISSGRQCEFPREVKCNSSGFDDISLTDASQLAIDCPVKPTRADAPVDSTDRLSGRSLMLYMESGETCMLRLYAGSDRGQCLRALHNILNKNKLLRGYPDIDHAWTVTVRYKIRTSQIPRASLLASGFTNTIGRRFLCLTISEFLIVQWNLRQPEVVCPYSFVRQCASRRDGQFRLFLGRASPLGECEVILQMSNATVARSAHEIFVRLMNQSGARYDRLRCSFVDNLNTEFTKQFPRLPRPSTVIHTATNTNTTVKLTESRRNRVSFGTSSTQSGESKQAPVSSKSNTRSWDTLSRGTPQAGPEAILETNQTWLCLRRVKSFDQVELFRSRTIDHPQIHSRRRSRSMDERMCMTVEEYCSPGSTCPSVLKDPLTETRAHYVEMTDRFDTSENPPHQLTPSGHSDQGSSRPRNASFSSGIEAVQVTLRNRSHVPWPVHRSPPRSSMSVASTTSTSNRPSRPVSHRGDDTLFADVVCDPQSQASSFMKPMGKTRQSLTLLNSDSVGYNRSTNRRYSVSTFSCGTHPRLRAMSDVTTTWGRSVRRPVHHKLPDPNPNHLLHQPVDTGSRSNIEGRNLPAGWRLSSASFLSSPVVSSARSSCTAAGTTPASCSNLKHSQELLQILEVGCEDHQDATVQSRPRAHTVGSSLLVGPRLAAVASTCNPLLITAPRRSCVPRVDQDDPKKTMHDLKQSNYASDQSINAARGYPSLTLSFADHYAL</sequence>
<evidence type="ECO:0000313" key="2">
    <source>
        <dbReference type="EMBL" id="THD26131.1"/>
    </source>
</evidence>
<feature type="region of interest" description="Disordered" evidence="1">
    <location>
        <begin position="499"/>
        <end position="527"/>
    </location>
</feature>
<feature type="region of interest" description="Disordered" evidence="1">
    <location>
        <begin position="372"/>
        <end position="414"/>
    </location>
</feature>
<evidence type="ECO:0000256" key="1">
    <source>
        <dbReference type="SAM" id="MobiDB-lite"/>
    </source>
</evidence>
<protein>
    <submittedName>
        <fullName evidence="2">Uncharacterized protein</fullName>
    </submittedName>
</protein>
<dbReference type="SUPFAM" id="SSF50729">
    <property type="entry name" value="PH domain-like"/>
    <property type="match status" value="1"/>
</dbReference>
<dbReference type="AlphaFoldDB" id="A0A4E0RHL0"/>